<dbReference type="Pfam" id="PF00440">
    <property type="entry name" value="TetR_N"/>
    <property type="match status" value="1"/>
</dbReference>
<proteinExistence type="predicted"/>
<dbReference type="PANTHER" id="PTHR30055:SF178">
    <property type="entry name" value="POSSIBLE TRANSCRIPTIONAL REGULATORY PROTEIN"/>
    <property type="match status" value="1"/>
</dbReference>
<accession>A0ABV7ZAN6</accession>
<dbReference type="RefSeq" id="WP_322473525.1">
    <property type="nucleotide sequence ID" value="NZ_JBHRZG010000013.1"/>
</dbReference>
<dbReference type="Proteomes" id="UP001595803">
    <property type="component" value="Unassembled WGS sequence"/>
</dbReference>
<dbReference type="Pfam" id="PF17929">
    <property type="entry name" value="TetR_C_34"/>
    <property type="match status" value="1"/>
</dbReference>
<organism evidence="4 5">
    <name type="scientific">Deinococcus rufus</name>
    <dbReference type="NCBI Taxonomy" id="2136097"/>
    <lineage>
        <taxon>Bacteria</taxon>
        <taxon>Thermotogati</taxon>
        <taxon>Deinococcota</taxon>
        <taxon>Deinococci</taxon>
        <taxon>Deinococcales</taxon>
        <taxon>Deinococcaceae</taxon>
        <taxon>Deinococcus</taxon>
    </lineage>
</organism>
<evidence type="ECO:0000256" key="2">
    <source>
        <dbReference type="PROSITE-ProRule" id="PRU00335"/>
    </source>
</evidence>
<keyword evidence="1 2" id="KW-0238">DNA-binding</keyword>
<dbReference type="InterPro" id="IPR050109">
    <property type="entry name" value="HTH-type_TetR-like_transc_reg"/>
</dbReference>
<dbReference type="InterPro" id="IPR001647">
    <property type="entry name" value="HTH_TetR"/>
</dbReference>
<dbReference type="InterPro" id="IPR009057">
    <property type="entry name" value="Homeodomain-like_sf"/>
</dbReference>
<feature type="DNA-binding region" description="H-T-H motif" evidence="2">
    <location>
        <begin position="37"/>
        <end position="56"/>
    </location>
</feature>
<evidence type="ECO:0000313" key="4">
    <source>
        <dbReference type="EMBL" id="MFC3833790.1"/>
    </source>
</evidence>
<dbReference type="PRINTS" id="PR00455">
    <property type="entry name" value="HTHTETR"/>
</dbReference>
<evidence type="ECO:0000259" key="3">
    <source>
        <dbReference type="PROSITE" id="PS50977"/>
    </source>
</evidence>
<keyword evidence="5" id="KW-1185">Reference proteome</keyword>
<dbReference type="InterPro" id="IPR041483">
    <property type="entry name" value="TetR_C_34"/>
</dbReference>
<reference evidence="5" key="1">
    <citation type="journal article" date="2019" name="Int. J. Syst. Evol. Microbiol.">
        <title>The Global Catalogue of Microorganisms (GCM) 10K type strain sequencing project: providing services to taxonomists for standard genome sequencing and annotation.</title>
        <authorList>
            <consortium name="The Broad Institute Genomics Platform"/>
            <consortium name="The Broad Institute Genome Sequencing Center for Infectious Disease"/>
            <person name="Wu L."/>
            <person name="Ma J."/>
        </authorList>
    </citation>
    <scope>NUCLEOTIDE SEQUENCE [LARGE SCALE GENOMIC DNA]</scope>
    <source>
        <strain evidence="5">CCTCC AB 2017081</strain>
    </source>
</reference>
<protein>
    <submittedName>
        <fullName evidence="4">TetR/AcrR family transcriptional regulator</fullName>
    </submittedName>
</protein>
<dbReference type="PROSITE" id="PS50977">
    <property type="entry name" value="HTH_TETR_2"/>
    <property type="match status" value="1"/>
</dbReference>
<name>A0ABV7ZAN6_9DEIO</name>
<dbReference type="Gene3D" id="1.10.357.10">
    <property type="entry name" value="Tetracycline Repressor, domain 2"/>
    <property type="match status" value="1"/>
</dbReference>
<evidence type="ECO:0000256" key="1">
    <source>
        <dbReference type="ARBA" id="ARBA00023125"/>
    </source>
</evidence>
<evidence type="ECO:0000313" key="5">
    <source>
        <dbReference type="Proteomes" id="UP001595803"/>
    </source>
</evidence>
<feature type="domain" description="HTH tetR-type" evidence="3">
    <location>
        <begin position="14"/>
        <end position="74"/>
    </location>
</feature>
<sequence>MVFNVRARSDEAKRERRDQILSAARNLWQTYRYPDLTLAAIATEVGVTKAALFAYFPSKEDLFLTLYETLLGEWFAALDRHLLLGGTHTPESLARTLGTLTLERPELTRLIPLLATILEHNITPERALTHKTWVAGHLAQTVPLLETALPGLPDGGGRRLLTYTQALIAGLQPMSEPSPAVCRALDDTGLAALHLRLDTALPDALGALIRGLCRP</sequence>
<dbReference type="PANTHER" id="PTHR30055">
    <property type="entry name" value="HTH-TYPE TRANSCRIPTIONAL REGULATOR RUTR"/>
    <property type="match status" value="1"/>
</dbReference>
<gene>
    <name evidence="4" type="ORF">ACFOSB_13060</name>
</gene>
<dbReference type="SUPFAM" id="SSF46689">
    <property type="entry name" value="Homeodomain-like"/>
    <property type="match status" value="1"/>
</dbReference>
<dbReference type="EMBL" id="JBHRZG010000013">
    <property type="protein sequence ID" value="MFC3833790.1"/>
    <property type="molecule type" value="Genomic_DNA"/>
</dbReference>
<comment type="caution">
    <text evidence="4">The sequence shown here is derived from an EMBL/GenBank/DDBJ whole genome shotgun (WGS) entry which is preliminary data.</text>
</comment>